<name>A0A9P6GPX2_9PLEO</name>
<dbReference type="InterPro" id="IPR010730">
    <property type="entry name" value="HET"/>
</dbReference>
<evidence type="ECO:0000259" key="2">
    <source>
        <dbReference type="Pfam" id="PF26640"/>
    </source>
</evidence>
<gene>
    <name evidence="3" type="ORF">PMIN01_02002</name>
</gene>
<dbReference type="Pfam" id="PF06985">
    <property type="entry name" value="HET"/>
    <property type="match status" value="1"/>
</dbReference>
<dbReference type="OrthoDB" id="20872at2759"/>
<dbReference type="InterPro" id="IPR058525">
    <property type="entry name" value="DUF8212"/>
</dbReference>
<evidence type="ECO:0000313" key="3">
    <source>
        <dbReference type="EMBL" id="KAF9739368.1"/>
    </source>
</evidence>
<reference evidence="3" key="1">
    <citation type="journal article" date="2020" name="Mol. Plant Microbe Interact.">
        <title>Genome Sequence of the Biocontrol Agent Coniothyrium minitans strain Conio (IMI 134523).</title>
        <authorList>
            <person name="Patel D."/>
            <person name="Shittu T.A."/>
            <person name="Baroncelli R."/>
            <person name="Muthumeenakshi S."/>
            <person name="Osborne T.H."/>
            <person name="Janganan T.K."/>
            <person name="Sreenivasaprasad S."/>
        </authorList>
    </citation>
    <scope>NUCLEOTIDE SEQUENCE</scope>
    <source>
        <strain evidence="3">Conio</strain>
    </source>
</reference>
<proteinExistence type="predicted"/>
<dbReference type="PANTHER" id="PTHR10622">
    <property type="entry name" value="HET DOMAIN-CONTAINING PROTEIN"/>
    <property type="match status" value="1"/>
</dbReference>
<comment type="caution">
    <text evidence="3">The sequence shown here is derived from an EMBL/GenBank/DDBJ whole genome shotgun (WGS) entry which is preliminary data.</text>
</comment>
<dbReference type="Pfam" id="PF26640">
    <property type="entry name" value="DUF8212"/>
    <property type="match status" value="1"/>
</dbReference>
<dbReference type="AlphaFoldDB" id="A0A9P6GPX2"/>
<organism evidence="3 4">
    <name type="scientific">Paraphaeosphaeria minitans</name>
    <dbReference type="NCBI Taxonomy" id="565426"/>
    <lineage>
        <taxon>Eukaryota</taxon>
        <taxon>Fungi</taxon>
        <taxon>Dikarya</taxon>
        <taxon>Ascomycota</taxon>
        <taxon>Pezizomycotina</taxon>
        <taxon>Dothideomycetes</taxon>
        <taxon>Pleosporomycetidae</taxon>
        <taxon>Pleosporales</taxon>
        <taxon>Massarineae</taxon>
        <taxon>Didymosphaeriaceae</taxon>
        <taxon>Paraphaeosphaeria</taxon>
    </lineage>
</organism>
<keyword evidence="4" id="KW-1185">Reference proteome</keyword>
<protein>
    <submittedName>
        <fullName evidence="3">HET domain-containing protein</fullName>
    </submittedName>
</protein>
<dbReference type="EMBL" id="WJXW01000002">
    <property type="protein sequence ID" value="KAF9739368.1"/>
    <property type="molecule type" value="Genomic_DNA"/>
</dbReference>
<feature type="domain" description="DUF8212" evidence="2">
    <location>
        <begin position="229"/>
        <end position="263"/>
    </location>
</feature>
<feature type="domain" description="Heterokaryon incompatibility" evidence="1">
    <location>
        <begin position="29"/>
        <end position="116"/>
    </location>
</feature>
<evidence type="ECO:0000259" key="1">
    <source>
        <dbReference type="Pfam" id="PF06985"/>
    </source>
</evidence>
<sequence>MIRLLKFENGHLQIERIDDHRQLPGGAKYAILSHVWLKDPDEEVKYDNVLKTLYRPKRGYRKIELCGKQAKQDNCKYFWVDTCAINKSDSNELSEALNSMYMWYTDAKVCYAYLEDVGGKDGVTFEESKWFTQGWTLQELLAPETVRFYNHEWEYLGDKSDLSACISKITGIHQEVLRESSRIPNYSIAERMSWAAGRETGRVEDRAYSLMGIFGIDDMQMMYGQGATAFRRLQERIMAMSNDYSIFAWQGVEEYGPSMLATSPDAFTSTESIKPKHHDWDYKLSKFTVEISIRLDPCGPYTYRGMMNCADPSTGSYFAIYLRQLPATKKYARVTYKKEDSAWITQSHAEEFQALEQIMIYHDITEFKSKLQGAKLSDVPSMSFRIPAELLSAPYEAKALGGAEWDSIHRTFTISVGSKTDDGMIGSLELGKNKFKMVAVRVGFDRTSNPVCMLAKSHGLSHSVSLHNRARTCGTPTNLQHRAQARKSPALCPSFGCSPPSTSFNWASRQQRAPRHCPRFIKARVWQDTRQMRERK</sequence>
<dbReference type="Proteomes" id="UP000756921">
    <property type="component" value="Unassembled WGS sequence"/>
</dbReference>
<dbReference type="PANTHER" id="PTHR10622:SF12">
    <property type="entry name" value="HET DOMAIN-CONTAINING PROTEIN"/>
    <property type="match status" value="1"/>
</dbReference>
<accession>A0A9P6GPX2</accession>
<evidence type="ECO:0000313" key="4">
    <source>
        <dbReference type="Proteomes" id="UP000756921"/>
    </source>
</evidence>